<keyword evidence="7" id="KW-0539">Nucleus</keyword>
<keyword evidence="4" id="KW-0132">Cell division</keyword>
<evidence type="ECO:0000256" key="9">
    <source>
        <dbReference type="ARBA" id="ARBA00023328"/>
    </source>
</evidence>
<dbReference type="Pfam" id="PF03980">
    <property type="entry name" value="Nnf1"/>
    <property type="match status" value="1"/>
</dbReference>
<evidence type="ECO:0008006" key="13">
    <source>
        <dbReference type="Google" id="ProtNLM"/>
    </source>
</evidence>
<evidence type="ECO:0000256" key="8">
    <source>
        <dbReference type="ARBA" id="ARBA00023306"/>
    </source>
</evidence>
<dbReference type="FunCoup" id="A0A2K1R2G6">
    <property type="interactions" value="27"/>
</dbReference>
<feature type="region of interest" description="Disordered" evidence="10">
    <location>
        <begin position="1"/>
        <end position="22"/>
    </location>
</feature>
<dbReference type="GO" id="GO:0007059">
    <property type="term" value="P:chromosome segregation"/>
    <property type="evidence" value="ECO:0007669"/>
    <property type="project" value="TreeGrafter"/>
</dbReference>
<comment type="subcellular location">
    <subcellularLocation>
        <location evidence="2">Chromosome</location>
        <location evidence="2">Centromere</location>
        <location evidence="2">Kinetochore</location>
    </subcellularLocation>
    <subcellularLocation>
        <location evidence="1">Nucleus</location>
    </subcellularLocation>
</comment>
<sequence>MAAAGSRSPSPASTPPIASTPGPRAAMLSKLYDEAVTHTLQACSYDNFAACFPTSARHVPDALQGLHNDFVTRLGERCRDQFQAILEDRKVVTSLNDLDRLVEEARKRRVRMEATSDGGPVQSPVPPHTLPARSLYLAHLGPKLQAQQGELRTALEKMHAENDVLAATLRSQREEIHQVVGSVEKVVQDIDASLEVISPQEMQALTKTTVDLDVEMRPAD</sequence>
<reference evidence="11 12" key="1">
    <citation type="submission" date="2017-06" db="EMBL/GenBank/DDBJ databases">
        <title>Draft genome sequence of a variant of Elsinoe murrayae.</title>
        <authorList>
            <person name="Cheng Q."/>
        </authorList>
    </citation>
    <scope>NUCLEOTIDE SEQUENCE [LARGE SCALE GENOMIC DNA]</scope>
    <source>
        <strain evidence="11 12">CQ-2017a</strain>
    </source>
</reference>
<dbReference type="EMBL" id="NKHZ01000011">
    <property type="protein sequence ID" value="PNS21482.1"/>
    <property type="molecule type" value="Genomic_DNA"/>
</dbReference>
<comment type="caution">
    <text evidence="11">The sequence shown here is derived from an EMBL/GenBank/DDBJ whole genome shotgun (WGS) entry which is preliminary data.</text>
</comment>
<protein>
    <recommendedName>
        <fullName evidence="13">Nnf1-domain-containing protein</fullName>
    </recommendedName>
</protein>
<evidence type="ECO:0000256" key="5">
    <source>
        <dbReference type="ARBA" id="ARBA00022776"/>
    </source>
</evidence>
<evidence type="ECO:0000256" key="10">
    <source>
        <dbReference type="SAM" id="MobiDB-lite"/>
    </source>
</evidence>
<gene>
    <name evidence="11" type="ORF">CAC42_1261</name>
</gene>
<dbReference type="PANTHER" id="PTHR15459">
    <property type="entry name" value="POLYAMINE-MODULATED FACTOR 1"/>
    <property type="match status" value="1"/>
</dbReference>
<evidence type="ECO:0000256" key="2">
    <source>
        <dbReference type="ARBA" id="ARBA00004629"/>
    </source>
</evidence>
<dbReference type="AlphaFoldDB" id="A0A2K1R2G6"/>
<accession>A0A2K1R2G6</accession>
<keyword evidence="3" id="KW-0158">Chromosome</keyword>
<evidence type="ECO:0000313" key="12">
    <source>
        <dbReference type="Proteomes" id="UP000243797"/>
    </source>
</evidence>
<dbReference type="GO" id="GO:0051301">
    <property type="term" value="P:cell division"/>
    <property type="evidence" value="ECO:0007669"/>
    <property type="project" value="UniProtKB-KW"/>
</dbReference>
<dbReference type="InterPro" id="IPR007128">
    <property type="entry name" value="PMF1/Nnf1"/>
</dbReference>
<evidence type="ECO:0000256" key="1">
    <source>
        <dbReference type="ARBA" id="ARBA00004123"/>
    </source>
</evidence>
<dbReference type="STRING" id="2082308.A0A2K1R2G6"/>
<dbReference type="InParanoid" id="A0A2K1R2G6"/>
<name>A0A2K1R2G6_9PEZI</name>
<dbReference type="PANTHER" id="PTHR15459:SF3">
    <property type="entry name" value="POLYAMINE-MODULATED FACTOR 1"/>
    <property type="match status" value="1"/>
</dbReference>
<keyword evidence="5" id="KW-0498">Mitosis</keyword>
<organism evidence="11 12">
    <name type="scientific">Sphaceloma murrayae</name>
    <dbReference type="NCBI Taxonomy" id="2082308"/>
    <lineage>
        <taxon>Eukaryota</taxon>
        <taxon>Fungi</taxon>
        <taxon>Dikarya</taxon>
        <taxon>Ascomycota</taxon>
        <taxon>Pezizomycotina</taxon>
        <taxon>Dothideomycetes</taxon>
        <taxon>Dothideomycetidae</taxon>
        <taxon>Myriangiales</taxon>
        <taxon>Elsinoaceae</taxon>
        <taxon>Sphaceloma</taxon>
    </lineage>
</organism>
<keyword evidence="8" id="KW-0131">Cell cycle</keyword>
<dbReference type="Proteomes" id="UP000243797">
    <property type="component" value="Unassembled WGS sequence"/>
</dbReference>
<evidence type="ECO:0000313" key="11">
    <source>
        <dbReference type="EMBL" id="PNS21482.1"/>
    </source>
</evidence>
<dbReference type="GO" id="GO:0005634">
    <property type="term" value="C:nucleus"/>
    <property type="evidence" value="ECO:0007669"/>
    <property type="project" value="UniProtKB-SubCell"/>
</dbReference>
<proteinExistence type="predicted"/>
<dbReference type="GO" id="GO:0000444">
    <property type="term" value="C:MIS12/MIND type complex"/>
    <property type="evidence" value="ECO:0007669"/>
    <property type="project" value="InterPro"/>
</dbReference>
<keyword evidence="12" id="KW-1185">Reference proteome</keyword>
<evidence type="ECO:0000256" key="4">
    <source>
        <dbReference type="ARBA" id="ARBA00022618"/>
    </source>
</evidence>
<keyword evidence="9" id="KW-0137">Centromere</keyword>
<keyword evidence="6" id="KW-0995">Kinetochore</keyword>
<evidence type="ECO:0000256" key="3">
    <source>
        <dbReference type="ARBA" id="ARBA00022454"/>
    </source>
</evidence>
<evidence type="ECO:0000256" key="7">
    <source>
        <dbReference type="ARBA" id="ARBA00023242"/>
    </source>
</evidence>
<evidence type="ECO:0000256" key="6">
    <source>
        <dbReference type="ARBA" id="ARBA00022838"/>
    </source>
</evidence>
<dbReference type="OrthoDB" id="18453at2759"/>